<evidence type="ECO:0000256" key="10">
    <source>
        <dbReference type="SAM" id="MobiDB-lite"/>
    </source>
</evidence>
<proteinExistence type="inferred from homology"/>
<comment type="subcellular location">
    <subcellularLocation>
        <location evidence="1">Endoplasmic reticulum membrane</location>
        <topology evidence="1">Multi-pass membrane protein</topology>
    </subcellularLocation>
</comment>
<name>A0ABM1EZ21_PRICU</name>
<protein>
    <submittedName>
        <fullName evidence="13">GPI transamidase component PIG-S-like</fullName>
    </submittedName>
</protein>
<evidence type="ECO:0000256" key="8">
    <source>
        <dbReference type="ARBA" id="ARBA00023136"/>
    </source>
</evidence>
<accession>A0ABM1EZ21</accession>
<evidence type="ECO:0000313" key="12">
    <source>
        <dbReference type="Proteomes" id="UP000695022"/>
    </source>
</evidence>
<feature type="transmembrane region" description="Helical" evidence="11">
    <location>
        <begin position="39"/>
        <end position="59"/>
    </location>
</feature>
<dbReference type="PANTHER" id="PTHR21072:SF13">
    <property type="entry name" value="GPI TRANSAMIDASE COMPONENT PIG-S"/>
    <property type="match status" value="1"/>
</dbReference>
<evidence type="ECO:0000256" key="6">
    <source>
        <dbReference type="ARBA" id="ARBA00022824"/>
    </source>
</evidence>
<feature type="compositionally biased region" description="Basic residues" evidence="10">
    <location>
        <begin position="290"/>
        <end position="299"/>
    </location>
</feature>
<comment type="pathway">
    <text evidence="2">Glycolipid biosynthesis; glycosylphosphatidylinositol-anchor biosynthesis.</text>
</comment>
<keyword evidence="7 11" id="KW-1133">Transmembrane helix</keyword>
<keyword evidence="6" id="KW-0256">Endoplasmic reticulum</keyword>
<keyword evidence="8 11" id="KW-0472">Membrane</keyword>
<dbReference type="PANTHER" id="PTHR21072">
    <property type="entry name" value="GPI TRANSAMIDASE COMPONENT PIG-S"/>
    <property type="match status" value="1"/>
</dbReference>
<keyword evidence="12" id="KW-1185">Reference proteome</keyword>
<dbReference type="GeneID" id="106817294"/>
<sequence>MSCDQNSVRLLKFSLKFQKMKKNVSNVLAKEADGKTSQAFATLSFLFVCVVIGLPLWWITTTVYRARLPFEDIATLSQSELRYTTEFTVIASSEEVKDDDLVEFKRRLGATLELSSQTSSHSLSFQYKVSVRRTFDFEQEIFSSARSLQELENGLAALTVMSDNGRYSLFLLPASSKLLNHDLHLSGFRYMFAKCNREDWHGLVTPVTDVLRQLLVSEKAVQGALHAAAAASKANRSLEQDKASMRAVRSSPQYDVVLSLLNPRPDLVNAIWEPSHGKPTSSAPSMNRRTVSRPRQRPL</sequence>
<organism evidence="12 13">
    <name type="scientific">Priapulus caudatus</name>
    <name type="common">Priapulid worm</name>
    <dbReference type="NCBI Taxonomy" id="37621"/>
    <lineage>
        <taxon>Eukaryota</taxon>
        <taxon>Metazoa</taxon>
        <taxon>Ecdysozoa</taxon>
        <taxon>Scalidophora</taxon>
        <taxon>Priapulida</taxon>
        <taxon>Priapulimorpha</taxon>
        <taxon>Priapulimorphida</taxon>
        <taxon>Priapulidae</taxon>
        <taxon>Priapulus</taxon>
    </lineage>
</organism>
<evidence type="ECO:0000256" key="1">
    <source>
        <dbReference type="ARBA" id="ARBA00004477"/>
    </source>
</evidence>
<feature type="compositionally biased region" description="Polar residues" evidence="10">
    <location>
        <begin position="278"/>
        <end position="289"/>
    </location>
</feature>
<dbReference type="RefSeq" id="XP_014677442.1">
    <property type="nucleotide sequence ID" value="XM_014821956.1"/>
</dbReference>
<keyword evidence="4" id="KW-0337">GPI-anchor biosynthesis</keyword>
<evidence type="ECO:0000256" key="3">
    <source>
        <dbReference type="ARBA" id="ARBA00005316"/>
    </source>
</evidence>
<evidence type="ECO:0000256" key="9">
    <source>
        <dbReference type="ARBA" id="ARBA00023180"/>
    </source>
</evidence>
<reference evidence="13" key="1">
    <citation type="submission" date="2025-08" db="UniProtKB">
        <authorList>
            <consortium name="RefSeq"/>
        </authorList>
    </citation>
    <scope>IDENTIFICATION</scope>
</reference>
<evidence type="ECO:0000256" key="4">
    <source>
        <dbReference type="ARBA" id="ARBA00022502"/>
    </source>
</evidence>
<feature type="region of interest" description="Disordered" evidence="10">
    <location>
        <begin position="271"/>
        <end position="299"/>
    </location>
</feature>
<gene>
    <name evidence="13" type="primary">LOC106817294</name>
</gene>
<evidence type="ECO:0000313" key="13">
    <source>
        <dbReference type="RefSeq" id="XP_014677442.1"/>
    </source>
</evidence>
<evidence type="ECO:0000256" key="2">
    <source>
        <dbReference type="ARBA" id="ARBA00004687"/>
    </source>
</evidence>
<keyword evidence="9" id="KW-0325">Glycoprotein</keyword>
<evidence type="ECO:0000256" key="7">
    <source>
        <dbReference type="ARBA" id="ARBA00022989"/>
    </source>
</evidence>
<evidence type="ECO:0000256" key="11">
    <source>
        <dbReference type="SAM" id="Phobius"/>
    </source>
</evidence>
<comment type="similarity">
    <text evidence="3">Belongs to the PIGS family.</text>
</comment>
<dbReference type="InterPro" id="IPR019540">
    <property type="entry name" value="PtdIno-glycan_biosynth_class_S"/>
</dbReference>
<evidence type="ECO:0000256" key="5">
    <source>
        <dbReference type="ARBA" id="ARBA00022692"/>
    </source>
</evidence>
<keyword evidence="5 11" id="KW-0812">Transmembrane</keyword>
<dbReference type="Proteomes" id="UP000695022">
    <property type="component" value="Unplaced"/>
</dbReference>
<dbReference type="Pfam" id="PF10510">
    <property type="entry name" value="PIG-S"/>
    <property type="match status" value="1"/>
</dbReference>